<comment type="caution">
    <text evidence="1">The sequence shown here is derived from an EMBL/GenBank/DDBJ whole genome shotgun (WGS) entry which is preliminary data.</text>
</comment>
<dbReference type="Gene3D" id="3.30.70.100">
    <property type="match status" value="1"/>
</dbReference>
<dbReference type="AlphaFoldDB" id="A0A7J4TJA6"/>
<accession>A0A7J4TJA6</accession>
<name>A0A7J4TJA6_9EURY</name>
<evidence type="ECO:0000313" key="1">
    <source>
        <dbReference type="EMBL" id="HII84074.1"/>
    </source>
</evidence>
<sequence length="159" mass="18682">MAFNPLYSFFNTIRLILQRKIYFPKDRLGSTIFMGDGQEFTIFREVKIGGKSTVEHRDHQPAVFRVIFLLSGMKVEDNKRFSWIPVPFFVGLPGFQAKIWSINYQNNYFQGIYQWDSLEHAQQYSKSFAYRFMSNRSVEGSVSFEIIPNTGLKEYMDSL</sequence>
<gene>
    <name evidence="1" type="ORF">HA271_04370</name>
</gene>
<dbReference type="Proteomes" id="UP000586031">
    <property type="component" value="Unassembled WGS sequence"/>
</dbReference>
<organism evidence="1 2">
    <name type="scientific">Methanobacterium subterraneum</name>
    <dbReference type="NCBI Taxonomy" id="59277"/>
    <lineage>
        <taxon>Archaea</taxon>
        <taxon>Methanobacteriati</taxon>
        <taxon>Methanobacteriota</taxon>
        <taxon>Methanomada group</taxon>
        <taxon>Methanobacteria</taxon>
        <taxon>Methanobacteriales</taxon>
        <taxon>Methanobacteriaceae</taxon>
        <taxon>Methanobacterium</taxon>
    </lineage>
</organism>
<dbReference type="EMBL" id="DUHE01000130">
    <property type="protein sequence ID" value="HII84074.1"/>
    <property type="molecule type" value="Genomic_DNA"/>
</dbReference>
<dbReference type="InterPro" id="IPR011008">
    <property type="entry name" value="Dimeric_a/b-barrel"/>
</dbReference>
<protein>
    <submittedName>
        <fullName evidence="1">YdhR family protein</fullName>
    </submittedName>
</protein>
<dbReference type="SUPFAM" id="SSF54909">
    <property type="entry name" value="Dimeric alpha+beta barrel"/>
    <property type="match status" value="1"/>
</dbReference>
<reference evidence="2" key="1">
    <citation type="journal article" date="2020" name="bioRxiv">
        <title>A rank-normalized archaeal taxonomy based on genome phylogeny resolves widespread incomplete and uneven classifications.</title>
        <authorList>
            <person name="Rinke C."/>
            <person name="Chuvochina M."/>
            <person name="Mussig A.J."/>
            <person name="Chaumeil P.-A."/>
            <person name="Waite D.W."/>
            <person name="Whitman W.B."/>
            <person name="Parks D.H."/>
            <person name="Hugenholtz P."/>
        </authorList>
    </citation>
    <scope>NUCLEOTIDE SEQUENCE [LARGE SCALE GENOMIC DNA]</scope>
</reference>
<evidence type="ECO:0000313" key="2">
    <source>
        <dbReference type="Proteomes" id="UP000586031"/>
    </source>
</evidence>
<proteinExistence type="predicted"/>